<feature type="region of interest" description="Disordered" evidence="1">
    <location>
        <begin position="1"/>
        <end position="25"/>
    </location>
</feature>
<evidence type="ECO:0000313" key="3">
    <source>
        <dbReference type="Proteomes" id="UP001472677"/>
    </source>
</evidence>
<organism evidence="2 3">
    <name type="scientific">Hibiscus sabdariffa</name>
    <name type="common">roselle</name>
    <dbReference type="NCBI Taxonomy" id="183260"/>
    <lineage>
        <taxon>Eukaryota</taxon>
        <taxon>Viridiplantae</taxon>
        <taxon>Streptophyta</taxon>
        <taxon>Embryophyta</taxon>
        <taxon>Tracheophyta</taxon>
        <taxon>Spermatophyta</taxon>
        <taxon>Magnoliopsida</taxon>
        <taxon>eudicotyledons</taxon>
        <taxon>Gunneridae</taxon>
        <taxon>Pentapetalae</taxon>
        <taxon>rosids</taxon>
        <taxon>malvids</taxon>
        <taxon>Malvales</taxon>
        <taxon>Malvaceae</taxon>
        <taxon>Malvoideae</taxon>
        <taxon>Hibiscus</taxon>
    </lineage>
</organism>
<evidence type="ECO:0000313" key="2">
    <source>
        <dbReference type="EMBL" id="KAK8489757.1"/>
    </source>
</evidence>
<feature type="compositionally biased region" description="Low complexity" evidence="1">
    <location>
        <begin position="15"/>
        <end position="25"/>
    </location>
</feature>
<proteinExistence type="predicted"/>
<sequence>MSLAHIARGLKDGNSSSSRLKKGSSISLLVKDDSSHSSGSEGRQLNPAHSALRRITLLKFSSSAQSAQLQLSQLGSSQSS</sequence>
<dbReference type="EMBL" id="JBBPBM010000894">
    <property type="protein sequence ID" value="KAK8489757.1"/>
    <property type="molecule type" value="Genomic_DNA"/>
</dbReference>
<evidence type="ECO:0000256" key="1">
    <source>
        <dbReference type="SAM" id="MobiDB-lite"/>
    </source>
</evidence>
<name>A0ABR2A9N4_9ROSI</name>
<comment type="caution">
    <text evidence="2">The sequence shown here is derived from an EMBL/GenBank/DDBJ whole genome shotgun (WGS) entry which is preliminary data.</text>
</comment>
<gene>
    <name evidence="2" type="ORF">V6N12_033976</name>
</gene>
<reference evidence="2 3" key="1">
    <citation type="journal article" date="2024" name="G3 (Bethesda)">
        <title>Genome assembly of Hibiscus sabdariffa L. provides insights into metabolisms of medicinal natural products.</title>
        <authorList>
            <person name="Kim T."/>
        </authorList>
    </citation>
    <scope>NUCLEOTIDE SEQUENCE [LARGE SCALE GENOMIC DNA]</scope>
    <source>
        <strain evidence="2">TK-2024</strain>
        <tissue evidence="2">Old leaves</tissue>
    </source>
</reference>
<dbReference type="Proteomes" id="UP001472677">
    <property type="component" value="Unassembled WGS sequence"/>
</dbReference>
<keyword evidence="3" id="KW-1185">Reference proteome</keyword>
<accession>A0ABR2A9N4</accession>
<protein>
    <submittedName>
        <fullName evidence="2">Uncharacterized protein</fullName>
    </submittedName>
</protein>